<evidence type="ECO:0000313" key="3">
    <source>
        <dbReference type="WBParaSite" id="TCONS_00017232.p1"/>
    </source>
</evidence>
<keyword evidence="2" id="KW-1185">Reference proteome</keyword>
<accession>A0AAF5DRN1</accession>
<sequence length="682" mass="79661">IQKTPDLFIFASIMVTFMEDAADYQYISLLLPLLFLNNFDYIFINYVVSGKCCCELFNRLTKGCEFSKFLCFVVWSFGQKLQIFRTFVFCSSIIWPKIFDRLTEDCKLSEPLCFVVWSFGQKLQAFKTFVFCSLIIWSGTVDSQGFCVLQFDHPTKKCKFSEFLCFVVRSFDRKLISAFCSLIIWPKIAEFLCFVVRSSDQKSKTTKLKTSIFYYFFRISCLVYTISSLILILTLLNKKFYKSGVRLLCDPATNKFTKEITISSNKNNLRNKEKTKINVKKGIFKGMKLNRNYTHGKNVLLKKLKKIRTRRNKKSQTETIYVQITRISLTVIRNAFRINFKFFRNLEEIVMKHFNSKLTFFLSYTILKALHEDRTKFINLPITRYGKFLGYRKWCVAVLHFLLLIRITFEPQLIGTFVLFFLGEIHLAIMLIMVKNPGLNLDDGDSFEQNWELLFCWSRIRSVATLLEKTGRCGSAGTESRWWNFFLEETHLVIMLTTIKNSCIFFFYFALLRCNLFITTVVLEVTVLITINNQDNYYCCFGGNCLTGTESGVRMLLWSKLENVIQLELNLKHKLITASHNEAVVQLELILEALRLFWKKLEDVPILQLNLKHRSSSVMDWKLINAGYDKESRYELEAVVEGIKDCCSTGAETKTCKLFFGRNLFRINASYDSETRVQKLSI</sequence>
<name>A0AAF5DRN1_STRER</name>
<dbReference type="Proteomes" id="UP000035681">
    <property type="component" value="Unplaced"/>
</dbReference>
<protein>
    <submittedName>
        <fullName evidence="3">Peptidase_M14 domain-containing protein</fullName>
    </submittedName>
</protein>
<keyword evidence="1" id="KW-0812">Transmembrane</keyword>
<dbReference type="WBParaSite" id="TCONS_00017232.p1">
    <property type="protein sequence ID" value="TCONS_00017232.p1"/>
    <property type="gene ID" value="XLOC_011488"/>
</dbReference>
<organism evidence="2 3">
    <name type="scientific">Strongyloides stercoralis</name>
    <name type="common">Threadworm</name>
    <dbReference type="NCBI Taxonomy" id="6248"/>
    <lineage>
        <taxon>Eukaryota</taxon>
        <taxon>Metazoa</taxon>
        <taxon>Ecdysozoa</taxon>
        <taxon>Nematoda</taxon>
        <taxon>Chromadorea</taxon>
        <taxon>Rhabditida</taxon>
        <taxon>Tylenchina</taxon>
        <taxon>Panagrolaimomorpha</taxon>
        <taxon>Strongyloidoidea</taxon>
        <taxon>Strongyloididae</taxon>
        <taxon>Strongyloides</taxon>
    </lineage>
</organism>
<reference evidence="3" key="1">
    <citation type="submission" date="2024-02" db="UniProtKB">
        <authorList>
            <consortium name="WormBaseParasite"/>
        </authorList>
    </citation>
    <scope>IDENTIFICATION</scope>
</reference>
<feature type="transmembrane region" description="Helical" evidence="1">
    <location>
        <begin position="212"/>
        <end position="236"/>
    </location>
</feature>
<keyword evidence="1" id="KW-1133">Transmembrane helix</keyword>
<dbReference type="AlphaFoldDB" id="A0AAF5DRN1"/>
<proteinExistence type="predicted"/>
<evidence type="ECO:0000256" key="1">
    <source>
        <dbReference type="SAM" id="Phobius"/>
    </source>
</evidence>
<evidence type="ECO:0000313" key="2">
    <source>
        <dbReference type="Proteomes" id="UP000035681"/>
    </source>
</evidence>
<feature type="transmembrane region" description="Helical" evidence="1">
    <location>
        <begin position="413"/>
        <end position="434"/>
    </location>
</feature>
<keyword evidence="1" id="KW-0472">Membrane</keyword>